<gene>
    <name evidence="1" type="ORF">BSZ36_14165</name>
</gene>
<organism evidence="1 2">
    <name type="scientific">Rubricoccus marinus</name>
    <dbReference type="NCBI Taxonomy" id="716817"/>
    <lineage>
        <taxon>Bacteria</taxon>
        <taxon>Pseudomonadati</taxon>
        <taxon>Rhodothermota</taxon>
        <taxon>Rhodothermia</taxon>
        <taxon>Rhodothermales</taxon>
        <taxon>Rubricoccaceae</taxon>
        <taxon>Rubricoccus</taxon>
    </lineage>
</organism>
<dbReference type="RefSeq" id="WP_094550045.1">
    <property type="nucleotide sequence ID" value="NZ_MQWB01000001.1"/>
</dbReference>
<protein>
    <submittedName>
        <fullName evidence="1">Uncharacterized protein</fullName>
    </submittedName>
</protein>
<name>A0A259U2F5_9BACT</name>
<sequence>MPSTSTRLSRIEDAARDRHRSAWMLFFADATRATGDPAADVCADELDAQEAMTDTARDARTAAIEQALHAYRDECRVSGADPWPEAADAALSAWSEALDALHPEGYQPEDLSAWPHLAPEPPELPADVPRLRRDFARAPEGSLLQIALAHVLLAVGYVEGARLARERRTPLA</sequence>
<accession>A0A259U2F5</accession>
<keyword evidence="2" id="KW-1185">Reference proteome</keyword>
<dbReference type="AlphaFoldDB" id="A0A259U2F5"/>
<dbReference type="EMBL" id="MQWB01000001">
    <property type="protein sequence ID" value="OZC04027.1"/>
    <property type="molecule type" value="Genomic_DNA"/>
</dbReference>
<dbReference type="Proteomes" id="UP000216446">
    <property type="component" value="Unassembled WGS sequence"/>
</dbReference>
<dbReference type="InParanoid" id="A0A259U2F5"/>
<proteinExistence type="predicted"/>
<comment type="caution">
    <text evidence="1">The sequence shown here is derived from an EMBL/GenBank/DDBJ whole genome shotgun (WGS) entry which is preliminary data.</text>
</comment>
<reference evidence="1 2" key="1">
    <citation type="submission" date="2016-11" db="EMBL/GenBank/DDBJ databases">
        <title>Study of marine rhodopsin-containing bacteria.</title>
        <authorList>
            <person name="Yoshizawa S."/>
            <person name="Kumagai Y."/>
            <person name="Kogure K."/>
        </authorList>
    </citation>
    <scope>NUCLEOTIDE SEQUENCE [LARGE SCALE GENOMIC DNA]</scope>
    <source>
        <strain evidence="1 2">SG-29</strain>
    </source>
</reference>
<evidence type="ECO:0000313" key="1">
    <source>
        <dbReference type="EMBL" id="OZC04027.1"/>
    </source>
</evidence>
<evidence type="ECO:0000313" key="2">
    <source>
        <dbReference type="Proteomes" id="UP000216446"/>
    </source>
</evidence>